<protein>
    <submittedName>
        <fullName evidence="2">Protein N-acetyltransferase, RimJ/RimL family</fullName>
    </submittedName>
</protein>
<organism evidence="2 3">
    <name type="scientific">Oceanobacillus limi</name>
    <dbReference type="NCBI Taxonomy" id="930131"/>
    <lineage>
        <taxon>Bacteria</taxon>
        <taxon>Bacillati</taxon>
        <taxon>Bacillota</taxon>
        <taxon>Bacilli</taxon>
        <taxon>Bacillales</taxon>
        <taxon>Bacillaceae</taxon>
        <taxon>Oceanobacillus</taxon>
    </lineage>
</organism>
<sequence>MKIIETERLYLRELVSDDVEDLSMVLSDPETMQYYPMPFNQEKVLKWIEWNRNSYQQFNHGLWAVILKEGDKLIGDCGITMQRIEEETVPEIGFHIRKDYWNKGYATEAAMACKQYAFDTLNYSRIYSYTSIRNIPSQKVAEKLGMKTYKTFEKNGEDQVVQVVSNI</sequence>
<reference evidence="2 3" key="1">
    <citation type="submission" date="2016-10" db="EMBL/GenBank/DDBJ databases">
        <authorList>
            <person name="de Groot N.N."/>
        </authorList>
    </citation>
    <scope>NUCLEOTIDE SEQUENCE [LARGE SCALE GENOMIC DNA]</scope>
    <source>
        <strain evidence="2 3">IBRC-M 10780</strain>
    </source>
</reference>
<keyword evidence="3" id="KW-1185">Reference proteome</keyword>
<dbReference type="Gene3D" id="3.40.630.30">
    <property type="match status" value="1"/>
</dbReference>
<gene>
    <name evidence="2" type="ORF">SAMN05216389_101369</name>
</gene>
<dbReference type="PANTHER" id="PTHR43792:SF1">
    <property type="entry name" value="N-ACETYLTRANSFERASE DOMAIN-CONTAINING PROTEIN"/>
    <property type="match status" value="1"/>
</dbReference>
<keyword evidence="2" id="KW-0808">Transferase</keyword>
<dbReference type="OrthoDB" id="9798081at2"/>
<dbReference type="InterPro" id="IPR016181">
    <property type="entry name" value="Acyl_CoA_acyltransferase"/>
</dbReference>
<dbReference type="Proteomes" id="UP000198618">
    <property type="component" value="Unassembled WGS sequence"/>
</dbReference>
<evidence type="ECO:0000313" key="2">
    <source>
        <dbReference type="EMBL" id="SES67678.1"/>
    </source>
</evidence>
<evidence type="ECO:0000259" key="1">
    <source>
        <dbReference type="PROSITE" id="PS51186"/>
    </source>
</evidence>
<accession>A0A1H9YGG7</accession>
<dbReference type="InterPro" id="IPR000182">
    <property type="entry name" value="GNAT_dom"/>
</dbReference>
<dbReference type="InterPro" id="IPR051531">
    <property type="entry name" value="N-acetyltransferase"/>
</dbReference>
<dbReference type="RefSeq" id="WP_090866217.1">
    <property type="nucleotide sequence ID" value="NZ_FOHE01000001.1"/>
</dbReference>
<proteinExistence type="predicted"/>
<dbReference type="AlphaFoldDB" id="A0A1H9YGG7"/>
<dbReference type="PANTHER" id="PTHR43792">
    <property type="entry name" value="GNAT FAMILY, PUTATIVE (AFU_ORTHOLOGUE AFUA_3G00765)-RELATED-RELATED"/>
    <property type="match status" value="1"/>
</dbReference>
<name>A0A1H9YGG7_9BACI</name>
<dbReference type="EMBL" id="FOHE01000001">
    <property type="protein sequence ID" value="SES67678.1"/>
    <property type="molecule type" value="Genomic_DNA"/>
</dbReference>
<dbReference type="Pfam" id="PF13302">
    <property type="entry name" value="Acetyltransf_3"/>
    <property type="match status" value="1"/>
</dbReference>
<dbReference type="GO" id="GO:0016747">
    <property type="term" value="F:acyltransferase activity, transferring groups other than amino-acyl groups"/>
    <property type="evidence" value="ECO:0007669"/>
    <property type="project" value="InterPro"/>
</dbReference>
<dbReference type="SUPFAM" id="SSF55729">
    <property type="entry name" value="Acyl-CoA N-acyltransferases (Nat)"/>
    <property type="match status" value="1"/>
</dbReference>
<feature type="domain" description="N-acetyltransferase" evidence="1">
    <location>
        <begin position="9"/>
        <end position="167"/>
    </location>
</feature>
<evidence type="ECO:0000313" key="3">
    <source>
        <dbReference type="Proteomes" id="UP000198618"/>
    </source>
</evidence>
<dbReference type="STRING" id="930131.SAMN05216389_101369"/>
<dbReference type="PROSITE" id="PS51186">
    <property type="entry name" value="GNAT"/>
    <property type="match status" value="1"/>
</dbReference>